<gene>
    <name evidence="3" type="ORF">SLIV_00100</name>
    <name evidence="4" type="ORF">SLIV_37525</name>
</gene>
<dbReference type="PROSITE" id="PS50104">
    <property type="entry name" value="TIR"/>
    <property type="match status" value="1"/>
</dbReference>
<protein>
    <submittedName>
        <fullName evidence="3">Transcriptional regulator</fullName>
    </submittedName>
</protein>
<sequence length="449" mass="49687">MRIFLSHTTRNKPLVREVRSGLPEHINAWIDEKDLLAGDSIQNMIRNAIQTDTDFLVVFVDDSVPKSTWVAKELEWARAEENRLGRPFIIPIIIEDAELGDLDWLRERLFLRCHGYTEADTNRLANELSSALFGWLSRDIERLRRPPEPDANDLALLGRADELLQATAQRVRAVVLPHRKSNPMQLGMLFDRLVSTGQVPLSSPKDLHDILFRLRERKLLSGVTIAGGRIYVEEEHLSWRLQESLAAKQAIAEFATNFINDGNVVFVDGGSTALHVCKNICRNLQFHAWESLTIVTNSPPVAAEFALLANELGLDDYDTRLQVFSVGGRMRMNAATVVALDGAESTIPALAEHLGGFDIALCGTNGIHWPGGCTTTSAAQAQGKRLALENSRRRVIMADASKYDVKQEMIFAGFDMGLEIITAPGGNRGIVEDLSSKIEGTGSTITLTP</sequence>
<dbReference type="SUPFAM" id="SSF100950">
    <property type="entry name" value="NagB/RpiA/CoA transferase-like"/>
    <property type="match status" value="1"/>
</dbReference>
<evidence type="ECO:0000313" key="4">
    <source>
        <dbReference type="EMBL" id="AIJ18373.1"/>
    </source>
</evidence>
<evidence type="ECO:0000256" key="1">
    <source>
        <dbReference type="ARBA" id="ARBA00022491"/>
    </source>
</evidence>
<organism evidence="3 5">
    <name type="scientific">Streptomyces lividans TK24</name>
    <dbReference type="NCBI Taxonomy" id="457428"/>
    <lineage>
        <taxon>Bacteria</taxon>
        <taxon>Bacillati</taxon>
        <taxon>Actinomycetota</taxon>
        <taxon>Actinomycetes</taxon>
        <taxon>Kitasatosporales</taxon>
        <taxon>Streptomycetaceae</taxon>
        <taxon>Streptomyces</taxon>
    </lineage>
</organism>
<feature type="domain" description="TIR" evidence="2">
    <location>
        <begin position="1"/>
        <end position="132"/>
    </location>
</feature>
<evidence type="ECO:0000313" key="3">
    <source>
        <dbReference type="EMBL" id="AIJ11052.1"/>
    </source>
</evidence>
<reference evidence="5" key="1">
    <citation type="submission" date="2014-08" db="EMBL/GenBank/DDBJ databases">
        <title>Complete genome sequence of Streptomyces lividans TK24.</title>
        <authorList>
            <consortium name="StrepSynth"/>
            <person name="Ruckert C."/>
            <person name="Fridjonson O.H."/>
            <person name="Lambert C."/>
            <person name="van Wezel G.P."/>
            <person name="Bernaerts K."/>
            <person name="Anne J."/>
            <person name="Economou A."/>
            <person name="Kalinowski J."/>
        </authorList>
    </citation>
    <scope>NUCLEOTIDE SEQUENCE [LARGE SCALE GENOMIC DNA]</scope>
    <source>
        <strain evidence="5">TK24</strain>
    </source>
</reference>
<dbReference type="Pfam" id="PF13676">
    <property type="entry name" value="TIR_2"/>
    <property type="match status" value="1"/>
</dbReference>
<accession>A0ABM5QT58</accession>
<dbReference type="SMART" id="SM01134">
    <property type="entry name" value="DeoRC"/>
    <property type="match status" value="1"/>
</dbReference>
<keyword evidence="1" id="KW-0678">Repressor</keyword>
<dbReference type="InterPro" id="IPR037171">
    <property type="entry name" value="NagB/RpiA_transferase-like"/>
</dbReference>
<dbReference type="GeneID" id="91389246"/>
<dbReference type="InterPro" id="IPR000157">
    <property type="entry name" value="TIR_dom"/>
</dbReference>
<evidence type="ECO:0000259" key="2">
    <source>
        <dbReference type="PROSITE" id="PS50104"/>
    </source>
</evidence>
<reference evidence="3" key="2">
    <citation type="journal article" date="2015" name="J. Nat. Prod.">
        <title>Complete genome sequence of Streptomyces lividans TK24.</title>
        <authorList>
            <person name="Ruckert C."/>
            <person name="Albersmeier A."/>
            <person name="Busche T."/>
            <person name="Jaenicke S."/>
            <person name="Winkler A."/>
            <person name="Friethjonsson O.H."/>
            <person name="Hreggviethsson G.O."/>
            <person name="Lambert C."/>
            <person name="Badcock D."/>
            <person name="Bernaerts K."/>
            <person name="Anne J."/>
            <person name="Economou A."/>
            <person name="Kalinowski J."/>
        </authorList>
    </citation>
    <scope>NUCLEOTIDE SEQUENCE</scope>
    <source>
        <strain evidence="3">TK24</strain>
    </source>
</reference>
<dbReference type="InterPro" id="IPR035897">
    <property type="entry name" value="Toll_tir_struct_dom_sf"/>
</dbReference>
<dbReference type="InterPro" id="IPR050313">
    <property type="entry name" value="Carb_Metab_HTH_regulators"/>
</dbReference>
<reference evidence="3" key="4">
    <citation type="journal article" date="2021" name="Front. Microbiol.">
        <title>Extensive Reannotation of the Genome of the Model Streptomycete Streptomyces lividans TK24 Based on Transcriptome and Proteome Information.</title>
        <authorList>
            <person name="Droste J."/>
            <person name="Ruckert C."/>
            <person name="Kalinowski J."/>
            <person name="Hamed M.B."/>
            <person name="Anne J."/>
            <person name="Simoens K."/>
            <person name="Bernaerts K."/>
            <person name="Economou A."/>
            <person name="Busche T."/>
        </authorList>
    </citation>
    <scope>NUCLEOTIDE SEQUENCE</scope>
    <source>
        <strain evidence="3">TK24</strain>
    </source>
</reference>
<evidence type="ECO:0000313" key="5">
    <source>
        <dbReference type="Proteomes" id="UP000028682"/>
    </source>
</evidence>
<dbReference type="Pfam" id="PF00455">
    <property type="entry name" value="DeoRC"/>
    <property type="match status" value="1"/>
</dbReference>
<proteinExistence type="predicted"/>
<dbReference type="Proteomes" id="UP000028682">
    <property type="component" value="Chromosome"/>
</dbReference>
<keyword evidence="5" id="KW-1185">Reference proteome</keyword>
<reference evidence="3" key="3">
    <citation type="journal article" date="2018" name="MicrobiologyOpen">
        <title>Characterization of Sigma Factor Genes in Streptomyces lividans TK24 Using a Genomic Library-Based Approach for Multiple Gene Deletions.</title>
        <authorList>
            <person name="Rebets Y."/>
            <person name="Tsolis K.C."/>
            <person name="Guethmundsdottir E.E."/>
            <person name="Koepff J."/>
            <person name="Wawiernia B."/>
            <person name="Busche T."/>
            <person name="Bleidt A."/>
            <person name="Horbal L."/>
            <person name="Myronovskyi M."/>
            <person name="Ahmed Y."/>
            <person name="Wiechert W."/>
            <person name="Ruckert C."/>
            <person name="Hamed M.B."/>
            <person name="Bilyk B."/>
            <person name="Anne J."/>
            <person name="Friethjonsson O."/>
            <person name="Kalinowski J."/>
            <person name="Oldiges M."/>
            <person name="Economou A."/>
            <person name="Luzhetskyy A."/>
        </authorList>
    </citation>
    <scope>NUCLEOTIDE SEQUENCE</scope>
    <source>
        <strain evidence="3">TK24</strain>
    </source>
</reference>
<dbReference type="SUPFAM" id="SSF52200">
    <property type="entry name" value="Toll/Interleukin receptor TIR domain"/>
    <property type="match status" value="1"/>
</dbReference>
<dbReference type="Gene3D" id="3.40.50.10140">
    <property type="entry name" value="Toll/interleukin-1 receptor homology (TIR) domain"/>
    <property type="match status" value="1"/>
</dbReference>
<dbReference type="PANTHER" id="PTHR30363">
    <property type="entry name" value="HTH-TYPE TRANSCRIPTIONAL REGULATOR SRLR-RELATED"/>
    <property type="match status" value="1"/>
</dbReference>
<dbReference type="InterPro" id="IPR014036">
    <property type="entry name" value="DeoR-like_C"/>
</dbReference>
<dbReference type="Gene3D" id="3.40.50.1360">
    <property type="match status" value="1"/>
</dbReference>
<dbReference type="EMBL" id="CP009124">
    <property type="protein sequence ID" value="AIJ18373.1"/>
    <property type="molecule type" value="Genomic_DNA"/>
</dbReference>
<dbReference type="RefSeq" id="WP_079021281.1">
    <property type="nucleotide sequence ID" value="NZ_CP009124.1"/>
</dbReference>
<dbReference type="PANTHER" id="PTHR30363:SF4">
    <property type="entry name" value="GLYCEROL-3-PHOSPHATE REGULON REPRESSOR"/>
    <property type="match status" value="1"/>
</dbReference>
<dbReference type="EMBL" id="CP009124">
    <property type="protein sequence ID" value="AIJ11052.1"/>
    <property type="molecule type" value="Genomic_DNA"/>
</dbReference>
<name>A0ABM5QT58_STRLI</name>